<dbReference type="InterPro" id="IPR000835">
    <property type="entry name" value="HTH_MarR-typ"/>
</dbReference>
<evidence type="ECO:0000313" key="5">
    <source>
        <dbReference type="EMBL" id="NVD37290.1"/>
    </source>
</evidence>
<dbReference type="PANTHER" id="PTHR42756">
    <property type="entry name" value="TRANSCRIPTIONAL REGULATOR, MARR"/>
    <property type="match status" value="1"/>
</dbReference>
<dbReference type="PROSITE" id="PS01117">
    <property type="entry name" value="HTH_MARR_1"/>
    <property type="match status" value="1"/>
</dbReference>
<evidence type="ECO:0000256" key="3">
    <source>
        <dbReference type="ARBA" id="ARBA00023163"/>
    </source>
</evidence>
<organism evidence="5 6">
    <name type="scientific">Ensifer oleiphilus</name>
    <dbReference type="NCBI Taxonomy" id="2742698"/>
    <lineage>
        <taxon>Bacteria</taxon>
        <taxon>Pseudomonadati</taxon>
        <taxon>Pseudomonadota</taxon>
        <taxon>Alphaproteobacteria</taxon>
        <taxon>Hyphomicrobiales</taxon>
        <taxon>Rhizobiaceae</taxon>
        <taxon>Sinorhizobium/Ensifer group</taxon>
        <taxon>Ensifer</taxon>
    </lineage>
</organism>
<dbReference type="Gene3D" id="1.10.10.10">
    <property type="entry name" value="Winged helix-like DNA-binding domain superfamily/Winged helix DNA-binding domain"/>
    <property type="match status" value="1"/>
</dbReference>
<feature type="domain" description="HTH marR-type" evidence="4">
    <location>
        <begin position="9"/>
        <end position="138"/>
    </location>
</feature>
<dbReference type="PRINTS" id="PR00598">
    <property type="entry name" value="HTHMARR"/>
</dbReference>
<evidence type="ECO:0000313" key="6">
    <source>
        <dbReference type="Proteomes" id="UP000520198"/>
    </source>
</evidence>
<name>A0A7Y6UKR9_9HYPH</name>
<dbReference type="RefSeq" id="WP_176351119.1">
    <property type="nucleotide sequence ID" value="NZ_JABWDU010000001.1"/>
</dbReference>
<gene>
    <name evidence="5" type="ORF">HT585_00350</name>
</gene>
<dbReference type="GO" id="GO:0003700">
    <property type="term" value="F:DNA-binding transcription factor activity"/>
    <property type="evidence" value="ECO:0007669"/>
    <property type="project" value="InterPro"/>
</dbReference>
<dbReference type="PROSITE" id="PS50995">
    <property type="entry name" value="HTH_MARR_2"/>
    <property type="match status" value="1"/>
</dbReference>
<protein>
    <submittedName>
        <fullName evidence="5">MarR family transcriptional regulator</fullName>
    </submittedName>
</protein>
<keyword evidence="3" id="KW-0804">Transcription</keyword>
<proteinExistence type="predicted"/>
<dbReference type="EMBL" id="JABWDU010000001">
    <property type="protein sequence ID" value="NVD37290.1"/>
    <property type="molecule type" value="Genomic_DNA"/>
</dbReference>
<dbReference type="InterPro" id="IPR036390">
    <property type="entry name" value="WH_DNA-bd_sf"/>
</dbReference>
<sequence length="147" mass="16636">MAFNRMESATYLASLLAKSFSRALQERGQKLGFAPGQFPVLLELWAEEGLTQKQLLDKLDIEQATMANTLARMERDGLIVRRKHPQDKRSQQIFLTERAREIEAAAKEAALAADQSLLSGLRQFERELMLEYMRMALAHAARDANTA</sequence>
<dbReference type="AlphaFoldDB" id="A0A7Y6UKR9"/>
<evidence type="ECO:0000256" key="2">
    <source>
        <dbReference type="ARBA" id="ARBA00023125"/>
    </source>
</evidence>
<dbReference type="Pfam" id="PF01047">
    <property type="entry name" value="MarR"/>
    <property type="match status" value="1"/>
</dbReference>
<dbReference type="PANTHER" id="PTHR42756:SF1">
    <property type="entry name" value="TRANSCRIPTIONAL REPRESSOR OF EMRAB OPERON"/>
    <property type="match status" value="1"/>
</dbReference>
<dbReference type="InterPro" id="IPR023187">
    <property type="entry name" value="Tscrpt_reg_MarR-type_CS"/>
</dbReference>
<dbReference type="SUPFAM" id="SSF46785">
    <property type="entry name" value="Winged helix' DNA-binding domain"/>
    <property type="match status" value="1"/>
</dbReference>
<dbReference type="Proteomes" id="UP000520198">
    <property type="component" value="Unassembled WGS sequence"/>
</dbReference>
<evidence type="ECO:0000256" key="1">
    <source>
        <dbReference type="ARBA" id="ARBA00023015"/>
    </source>
</evidence>
<dbReference type="GO" id="GO:0003677">
    <property type="term" value="F:DNA binding"/>
    <property type="evidence" value="ECO:0007669"/>
    <property type="project" value="UniProtKB-KW"/>
</dbReference>
<dbReference type="InterPro" id="IPR036388">
    <property type="entry name" value="WH-like_DNA-bd_sf"/>
</dbReference>
<accession>A0A7Y6UKR9</accession>
<keyword evidence="2" id="KW-0238">DNA-binding</keyword>
<reference evidence="5 6" key="1">
    <citation type="submission" date="2020-06" db="EMBL/GenBank/DDBJ databases">
        <authorList>
            <person name="Grouzdev D.S."/>
        </authorList>
    </citation>
    <scope>NUCLEOTIDE SEQUENCE [LARGE SCALE GENOMIC DNA]</scope>
    <source>
        <strain evidence="5 6">HO-A22</strain>
    </source>
</reference>
<keyword evidence="6" id="KW-1185">Reference proteome</keyword>
<evidence type="ECO:0000259" key="4">
    <source>
        <dbReference type="PROSITE" id="PS50995"/>
    </source>
</evidence>
<keyword evidence="1" id="KW-0805">Transcription regulation</keyword>
<comment type="caution">
    <text evidence="5">The sequence shown here is derived from an EMBL/GenBank/DDBJ whole genome shotgun (WGS) entry which is preliminary data.</text>
</comment>
<dbReference type="SMART" id="SM00347">
    <property type="entry name" value="HTH_MARR"/>
    <property type="match status" value="1"/>
</dbReference>